<dbReference type="GO" id="GO:0008176">
    <property type="term" value="F:tRNA (guanine(46)-N7)-methyltransferase activity"/>
    <property type="evidence" value="ECO:0007669"/>
    <property type="project" value="UniProtKB-UniRule"/>
</dbReference>
<evidence type="ECO:0000256" key="6">
    <source>
        <dbReference type="ARBA" id="ARBA00022694"/>
    </source>
</evidence>
<reference evidence="8 9" key="1">
    <citation type="submission" date="2017-09" db="EMBL/GenBank/DDBJ databases">
        <title>Complete genome sequence of Verrucomicrobial strain HZ-65, isolated from freshwater.</title>
        <authorList>
            <person name="Choi A."/>
        </authorList>
    </citation>
    <scope>NUCLEOTIDE SEQUENCE [LARGE SCALE GENOMIC DNA]</scope>
    <source>
        <strain evidence="8 9">HZ-65</strain>
    </source>
</reference>
<evidence type="ECO:0000313" key="9">
    <source>
        <dbReference type="Proteomes" id="UP000217265"/>
    </source>
</evidence>
<evidence type="ECO:0000256" key="3">
    <source>
        <dbReference type="ARBA" id="ARBA00022603"/>
    </source>
</evidence>
<dbReference type="InterPro" id="IPR055361">
    <property type="entry name" value="tRNA_methyltr_TrmB_bact"/>
</dbReference>
<dbReference type="Gene3D" id="3.40.50.150">
    <property type="entry name" value="Vaccinia Virus protein VP39"/>
    <property type="match status" value="1"/>
</dbReference>
<dbReference type="RefSeq" id="WP_096055654.1">
    <property type="nucleotide sequence ID" value="NZ_CP023344.1"/>
</dbReference>
<dbReference type="Proteomes" id="UP000217265">
    <property type="component" value="Chromosome"/>
</dbReference>
<dbReference type="OrthoDB" id="9802090at2"/>
<keyword evidence="3 7" id="KW-0489">Methyltransferase</keyword>
<dbReference type="EMBL" id="CP023344">
    <property type="protein sequence ID" value="ATC64022.1"/>
    <property type="molecule type" value="Genomic_DNA"/>
</dbReference>
<dbReference type="PANTHER" id="PTHR23417">
    <property type="entry name" value="3-DEOXY-D-MANNO-OCTULOSONIC-ACID TRANSFERASE/TRNA GUANINE-N 7 - -METHYLTRANSFERASE"/>
    <property type="match status" value="1"/>
</dbReference>
<dbReference type="AlphaFoldDB" id="A0A290QJG7"/>
<evidence type="ECO:0000256" key="2">
    <source>
        <dbReference type="ARBA" id="ARBA00003015"/>
    </source>
</evidence>
<comment type="catalytic activity">
    <reaction evidence="1 7">
        <text>guanosine(46) in tRNA + S-adenosyl-L-methionine = N(7)-methylguanosine(46) in tRNA + S-adenosyl-L-homocysteine</text>
        <dbReference type="Rhea" id="RHEA:42708"/>
        <dbReference type="Rhea" id="RHEA-COMP:10188"/>
        <dbReference type="Rhea" id="RHEA-COMP:10189"/>
        <dbReference type="ChEBI" id="CHEBI:57856"/>
        <dbReference type="ChEBI" id="CHEBI:59789"/>
        <dbReference type="ChEBI" id="CHEBI:74269"/>
        <dbReference type="ChEBI" id="CHEBI:74480"/>
        <dbReference type="EC" id="2.1.1.33"/>
    </reaction>
</comment>
<comment type="caution">
    <text evidence="7">Lacks conserved residue(s) required for the propagation of feature annotation.</text>
</comment>
<dbReference type="SUPFAM" id="SSF53335">
    <property type="entry name" value="S-adenosyl-L-methionine-dependent methyltransferases"/>
    <property type="match status" value="1"/>
</dbReference>
<keyword evidence="6 7" id="KW-0819">tRNA processing</keyword>
<proteinExistence type="inferred from homology"/>
<sequence length="205" mass="22858">MDNAARTADYLSRRDSRLSALKTFLADSVPAKALSQLTFEIGCGHGHYLTAYAAAHPDAFCIGIDLLKDRIIRAGRKRDRAKLTNLLFLEAEAREFLDALPSLAALADIFILFSDPWPKRRHHKNRILQSDFLSALAAKTRPGARLCFRTDYAPYFSAAQATVASHSDWKVDASDSWPFELETVFQSRAASYQSLVARRASHLAT</sequence>
<evidence type="ECO:0000256" key="4">
    <source>
        <dbReference type="ARBA" id="ARBA00022679"/>
    </source>
</evidence>
<organism evidence="8 9">
    <name type="scientific">Nibricoccus aquaticus</name>
    <dbReference type="NCBI Taxonomy" id="2576891"/>
    <lineage>
        <taxon>Bacteria</taxon>
        <taxon>Pseudomonadati</taxon>
        <taxon>Verrucomicrobiota</taxon>
        <taxon>Opitutia</taxon>
        <taxon>Opitutales</taxon>
        <taxon>Opitutaceae</taxon>
        <taxon>Nibricoccus</taxon>
    </lineage>
</organism>
<dbReference type="InterPro" id="IPR029063">
    <property type="entry name" value="SAM-dependent_MTases_sf"/>
</dbReference>
<comment type="function">
    <text evidence="2 7">Catalyzes the formation of N(7)-methylguanine at position 46 (m7G46) in tRNA.</text>
</comment>
<feature type="binding site" evidence="7">
    <location>
        <position position="65"/>
    </location>
    <ligand>
        <name>S-adenosyl-L-methionine</name>
        <dbReference type="ChEBI" id="CHEBI:59789"/>
    </ligand>
</feature>
<evidence type="ECO:0000256" key="5">
    <source>
        <dbReference type="ARBA" id="ARBA00022691"/>
    </source>
</evidence>
<dbReference type="CDD" id="cd02440">
    <property type="entry name" value="AdoMet_MTases"/>
    <property type="match status" value="1"/>
</dbReference>
<accession>A0A290QJG7</accession>
<dbReference type="GO" id="GO:0043527">
    <property type="term" value="C:tRNA methyltransferase complex"/>
    <property type="evidence" value="ECO:0007669"/>
    <property type="project" value="TreeGrafter"/>
</dbReference>
<keyword evidence="4 7" id="KW-0808">Transferase</keyword>
<evidence type="ECO:0000313" key="8">
    <source>
        <dbReference type="EMBL" id="ATC64022.1"/>
    </source>
</evidence>
<dbReference type="Pfam" id="PF02390">
    <property type="entry name" value="Methyltransf_4"/>
    <property type="match status" value="1"/>
</dbReference>
<feature type="binding site" evidence="7">
    <location>
        <position position="119"/>
    </location>
    <ligand>
        <name>substrate</name>
    </ligand>
</feature>
<dbReference type="UniPathway" id="UPA00989"/>
<gene>
    <name evidence="7" type="primary">trmB</name>
    <name evidence="8" type="ORF">CMV30_08710</name>
</gene>
<evidence type="ECO:0000256" key="1">
    <source>
        <dbReference type="ARBA" id="ARBA00000142"/>
    </source>
</evidence>
<name>A0A290QJG7_9BACT</name>
<comment type="pathway">
    <text evidence="7">tRNA modification; N(7)-methylguanine-tRNA biosynthesis.</text>
</comment>
<feature type="binding site" evidence="7">
    <location>
        <position position="40"/>
    </location>
    <ligand>
        <name>S-adenosyl-L-methionine</name>
        <dbReference type="ChEBI" id="CHEBI:59789"/>
    </ligand>
</feature>
<feature type="binding site" evidence="7">
    <location>
        <position position="151"/>
    </location>
    <ligand>
        <name>substrate</name>
    </ligand>
</feature>
<feature type="binding site" evidence="7">
    <location>
        <position position="92"/>
    </location>
    <ligand>
        <name>S-adenosyl-L-methionine</name>
        <dbReference type="ChEBI" id="CHEBI:59789"/>
    </ligand>
</feature>
<dbReference type="InterPro" id="IPR003358">
    <property type="entry name" value="tRNA_(Gua-N-7)_MeTrfase_Trmb"/>
</dbReference>
<dbReference type="KEGG" id="vbh:CMV30_08710"/>
<feature type="binding site" evidence="7">
    <location>
        <position position="115"/>
    </location>
    <ligand>
        <name>S-adenosyl-L-methionine</name>
        <dbReference type="ChEBI" id="CHEBI:59789"/>
    </ligand>
</feature>
<keyword evidence="9" id="KW-1185">Reference proteome</keyword>
<protein>
    <recommendedName>
        <fullName evidence="7">tRNA (guanine-N(7)-)-methyltransferase</fullName>
        <ecNumber evidence="7">2.1.1.33</ecNumber>
    </recommendedName>
    <alternativeName>
        <fullName evidence="7">tRNA (guanine(46)-N(7))-methyltransferase</fullName>
    </alternativeName>
    <alternativeName>
        <fullName evidence="7">tRNA(m7G46)-methyltransferase</fullName>
    </alternativeName>
</protein>
<keyword evidence="5 7" id="KW-0949">S-adenosyl-L-methionine</keyword>
<dbReference type="PROSITE" id="PS51625">
    <property type="entry name" value="SAM_MT_TRMB"/>
    <property type="match status" value="1"/>
</dbReference>
<comment type="similarity">
    <text evidence="7">Belongs to the class I-like SAM-binding methyltransferase superfamily. TrmB family.</text>
</comment>
<dbReference type="PANTHER" id="PTHR23417:SF14">
    <property type="entry name" value="PENTACOTRIPEPTIDE-REPEAT REGION OF PRORP DOMAIN-CONTAINING PROTEIN"/>
    <property type="match status" value="1"/>
</dbReference>
<dbReference type="HAMAP" id="MF_01057">
    <property type="entry name" value="tRNA_methyltr_TrmB"/>
    <property type="match status" value="1"/>
</dbReference>
<dbReference type="EC" id="2.1.1.33" evidence="7"/>
<evidence type="ECO:0000256" key="7">
    <source>
        <dbReference type="HAMAP-Rule" id="MF_01057"/>
    </source>
</evidence>